<name>A0A699ZAM8_HAELA</name>
<gene>
    <name evidence="2" type="ORF">HaLaN_12701</name>
</gene>
<comment type="caution">
    <text evidence="2">The sequence shown here is derived from an EMBL/GenBank/DDBJ whole genome shotgun (WGS) entry which is preliminary data.</text>
</comment>
<reference evidence="2 3" key="1">
    <citation type="submission" date="2020-02" db="EMBL/GenBank/DDBJ databases">
        <title>Draft genome sequence of Haematococcus lacustris strain NIES-144.</title>
        <authorList>
            <person name="Morimoto D."/>
            <person name="Nakagawa S."/>
            <person name="Yoshida T."/>
            <person name="Sawayama S."/>
        </authorList>
    </citation>
    <scope>NUCLEOTIDE SEQUENCE [LARGE SCALE GENOMIC DNA]</scope>
    <source>
        <strain evidence="2 3">NIES-144</strain>
    </source>
</reference>
<sequence length="112" mass="12818">MGKKKRKGGAKEKKGPPKKQKVMLRQLKDFCEFFANPNFLTVYNQLQRRFVRQGQRRHPMLMPVFKDPGNQAPPAKLQELGNFNLRGDASTIKAHSLQLAVAMQQHYSNPGK</sequence>
<feature type="region of interest" description="Disordered" evidence="1">
    <location>
        <begin position="1"/>
        <end position="21"/>
    </location>
</feature>
<protein>
    <submittedName>
        <fullName evidence="2">Uncharacterized protein</fullName>
    </submittedName>
</protein>
<evidence type="ECO:0000256" key="1">
    <source>
        <dbReference type="SAM" id="MobiDB-lite"/>
    </source>
</evidence>
<dbReference type="AlphaFoldDB" id="A0A699ZAM8"/>
<accession>A0A699ZAM8</accession>
<dbReference type="Proteomes" id="UP000485058">
    <property type="component" value="Unassembled WGS sequence"/>
</dbReference>
<keyword evidence="3" id="KW-1185">Reference proteome</keyword>
<evidence type="ECO:0000313" key="3">
    <source>
        <dbReference type="Proteomes" id="UP000485058"/>
    </source>
</evidence>
<organism evidence="2 3">
    <name type="scientific">Haematococcus lacustris</name>
    <name type="common">Green alga</name>
    <name type="synonym">Haematococcus pluvialis</name>
    <dbReference type="NCBI Taxonomy" id="44745"/>
    <lineage>
        <taxon>Eukaryota</taxon>
        <taxon>Viridiplantae</taxon>
        <taxon>Chlorophyta</taxon>
        <taxon>core chlorophytes</taxon>
        <taxon>Chlorophyceae</taxon>
        <taxon>CS clade</taxon>
        <taxon>Chlamydomonadales</taxon>
        <taxon>Haematococcaceae</taxon>
        <taxon>Haematococcus</taxon>
    </lineage>
</organism>
<proteinExistence type="predicted"/>
<dbReference type="EMBL" id="BLLF01000978">
    <property type="protein sequence ID" value="GFH16309.1"/>
    <property type="molecule type" value="Genomic_DNA"/>
</dbReference>
<evidence type="ECO:0000313" key="2">
    <source>
        <dbReference type="EMBL" id="GFH16309.1"/>
    </source>
</evidence>
<feature type="non-terminal residue" evidence="2">
    <location>
        <position position="1"/>
    </location>
</feature>